<name>A0AAV3UDM0_9EURY</name>
<dbReference type="AlphaFoldDB" id="A0AAV3UDM0"/>
<dbReference type="EMBL" id="BAABKX010000001">
    <property type="protein sequence ID" value="GAA5043875.1"/>
    <property type="molecule type" value="Genomic_DNA"/>
</dbReference>
<comment type="caution">
    <text evidence="1">The sequence shown here is derived from an EMBL/GenBank/DDBJ whole genome shotgun (WGS) entry which is preliminary data.</text>
</comment>
<protein>
    <submittedName>
        <fullName evidence="1">Uncharacterized protein</fullName>
    </submittedName>
</protein>
<dbReference type="RefSeq" id="WP_227775716.1">
    <property type="nucleotide sequence ID" value="NZ_BAABKX010000001.1"/>
</dbReference>
<accession>A0AAV3UDM0</accession>
<dbReference type="Proteomes" id="UP001501729">
    <property type="component" value="Unassembled WGS sequence"/>
</dbReference>
<organism evidence="1 2">
    <name type="scientific">Haladaptatus pallidirubidus</name>
    <dbReference type="NCBI Taxonomy" id="1008152"/>
    <lineage>
        <taxon>Archaea</taxon>
        <taxon>Methanobacteriati</taxon>
        <taxon>Methanobacteriota</taxon>
        <taxon>Stenosarchaea group</taxon>
        <taxon>Halobacteria</taxon>
        <taxon>Halobacteriales</taxon>
        <taxon>Haladaptataceae</taxon>
        <taxon>Haladaptatus</taxon>
    </lineage>
</organism>
<dbReference type="GeneID" id="68611486"/>
<evidence type="ECO:0000313" key="1">
    <source>
        <dbReference type="EMBL" id="GAA5043875.1"/>
    </source>
</evidence>
<gene>
    <name evidence="1" type="ORF">GCM10025751_09310</name>
</gene>
<evidence type="ECO:0000313" key="2">
    <source>
        <dbReference type="Proteomes" id="UP001501729"/>
    </source>
</evidence>
<proteinExistence type="predicted"/>
<reference evidence="1 2" key="1">
    <citation type="journal article" date="2019" name="Int. J. Syst. Evol. Microbiol.">
        <title>The Global Catalogue of Microorganisms (GCM) 10K type strain sequencing project: providing services to taxonomists for standard genome sequencing and annotation.</title>
        <authorList>
            <consortium name="The Broad Institute Genomics Platform"/>
            <consortium name="The Broad Institute Genome Sequencing Center for Infectious Disease"/>
            <person name="Wu L."/>
            <person name="Ma J."/>
        </authorList>
    </citation>
    <scope>NUCLEOTIDE SEQUENCE [LARGE SCALE GENOMIC DNA]</scope>
    <source>
        <strain evidence="1 2">JCM 17504</strain>
    </source>
</reference>
<keyword evidence="2" id="KW-1185">Reference proteome</keyword>
<sequence>MSRTQSVPLWMASPEEFRSTLKMVLSTAYKNDRRFDRSWTFSYPDDDLSDLMVEITHLEKGGTEVMMNPPQPTKPPEQAVVKDFRDVLGDLLLKGHHRGIEFDRSWTLRYPDTDHPDLMVEVTHVEERFE</sequence>